<keyword evidence="3" id="KW-1133">Transmembrane helix</keyword>
<dbReference type="PANTHER" id="PTHR46957">
    <property type="entry name" value="CYTOKINE RECEPTOR"/>
    <property type="match status" value="1"/>
</dbReference>
<dbReference type="InterPro" id="IPR013783">
    <property type="entry name" value="Ig-like_fold"/>
</dbReference>
<feature type="domain" description="Fibronectin type-III" evidence="4">
    <location>
        <begin position="515"/>
        <end position="626"/>
    </location>
</feature>
<reference evidence="5 6" key="1">
    <citation type="submission" date="2024-02" db="EMBL/GenBank/DDBJ databases">
        <authorList>
            <person name="Chen Y."/>
            <person name="Shah S."/>
            <person name="Dougan E. K."/>
            <person name="Thang M."/>
            <person name="Chan C."/>
        </authorList>
    </citation>
    <scope>NUCLEOTIDE SEQUENCE [LARGE SCALE GENOMIC DNA]</scope>
</reference>
<keyword evidence="1" id="KW-0175">Coiled coil</keyword>
<feature type="transmembrane region" description="Helical" evidence="3">
    <location>
        <begin position="1544"/>
        <end position="1567"/>
    </location>
</feature>
<evidence type="ECO:0000313" key="6">
    <source>
        <dbReference type="Proteomes" id="UP001642484"/>
    </source>
</evidence>
<dbReference type="Gene3D" id="2.60.40.10">
    <property type="entry name" value="Immunoglobulins"/>
    <property type="match status" value="5"/>
</dbReference>
<dbReference type="SUPFAM" id="SSF49265">
    <property type="entry name" value="Fibronectin type III"/>
    <property type="match status" value="6"/>
</dbReference>
<keyword evidence="3" id="KW-0812">Transmembrane</keyword>
<dbReference type="CDD" id="cd00063">
    <property type="entry name" value="FN3"/>
    <property type="match status" value="4"/>
</dbReference>
<keyword evidence="6" id="KW-1185">Reference proteome</keyword>
<evidence type="ECO:0000313" key="5">
    <source>
        <dbReference type="EMBL" id="CAK9034563.1"/>
    </source>
</evidence>
<feature type="transmembrane region" description="Helical" evidence="3">
    <location>
        <begin position="1504"/>
        <end position="1524"/>
    </location>
</feature>
<dbReference type="Pfam" id="PF00041">
    <property type="entry name" value="fn3"/>
    <property type="match status" value="1"/>
</dbReference>
<feature type="transmembrane region" description="Helical" evidence="3">
    <location>
        <begin position="1282"/>
        <end position="1303"/>
    </location>
</feature>
<evidence type="ECO:0000256" key="2">
    <source>
        <dbReference type="SAM" id="MobiDB-lite"/>
    </source>
</evidence>
<gene>
    <name evidence="5" type="ORF">CCMP2556_LOCUS19553</name>
</gene>
<dbReference type="InterPro" id="IPR050713">
    <property type="entry name" value="RTP_Phos/Ushers"/>
</dbReference>
<dbReference type="InterPro" id="IPR002110">
    <property type="entry name" value="Ankyrin_rpt"/>
</dbReference>
<feature type="domain" description="Fibronectin type-III" evidence="4">
    <location>
        <begin position="392"/>
        <end position="509"/>
    </location>
</feature>
<accession>A0ABP0L7L0</accession>
<evidence type="ECO:0000259" key="4">
    <source>
        <dbReference type="PROSITE" id="PS50853"/>
    </source>
</evidence>
<feature type="region of interest" description="Disordered" evidence="2">
    <location>
        <begin position="2026"/>
        <end position="2059"/>
    </location>
</feature>
<feature type="transmembrane region" description="Helical" evidence="3">
    <location>
        <begin position="1346"/>
        <end position="1368"/>
    </location>
</feature>
<dbReference type="Proteomes" id="UP001642484">
    <property type="component" value="Unassembled WGS sequence"/>
</dbReference>
<organism evidence="5 6">
    <name type="scientific">Durusdinium trenchii</name>
    <dbReference type="NCBI Taxonomy" id="1381693"/>
    <lineage>
        <taxon>Eukaryota</taxon>
        <taxon>Sar</taxon>
        <taxon>Alveolata</taxon>
        <taxon>Dinophyceae</taxon>
        <taxon>Suessiales</taxon>
        <taxon>Symbiodiniaceae</taxon>
        <taxon>Durusdinium</taxon>
    </lineage>
</organism>
<dbReference type="InterPro" id="IPR036116">
    <property type="entry name" value="FN3_sf"/>
</dbReference>
<dbReference type="PROSITE" id="PS50853">
    <property type="entry name" value="FN3"/>
    <property type="match status" value="3"/>
</dbReference>
<proteinExistence type="predicted"/>
<evidence type="ECO:0000256" key="1">
    <source>
        <dbReference type="SAM" id="Coils"/>
    </source>
</evidence>
<dbReference type="SUPFAM" id="SSF48403">
    <property type="entry name" value="Ankyrin repeat"/>
    <property type="match status" value="1"/>
</dbReference>
<name>A0ABP0L7L0_9DINO</name>
<comment type="caution">
    <text evidence="5">The sequence shown here is derived from an EMBL/GenBank/DDBJ whole genome shotgun (WGS) entry which is preliminary data.</text>
</comment>
<keyword evidence="3" id="KW-0472">Membrane</keyword>
<dbReference type="PANTHER" id="PTHR46957:SF3">
    <property type="entry name" value="CYTOKINE RECEPTOR"/>
    <property type="match status" value="1"/>
</dbReference>
<feature type="domain" description="Fibronectin type-III" evidence="4">
    <location>
        <begin position="892"/>
        <end position="995"/>
    </location>
</feature>
<dbReference type="Gene3D" id="1.25.40.20">
    <property type="entry name" value="Ankyrin repeat-containing domain"/>
    <property type="match status" value="2"/>
</dbReference>
<feature type="transmembrane region" description="Helical" evidence="3">
    <location>
        <begin position="1579"/>
        <end position="1603"/>
    </location>
</feature>
<sequence>MTACCLSGQVLAPKWMRSRATSCAFFDTEPRWPVKHEIEVKLASRLLKPSAQTAKFLEGSVAMLISTAVEEESDPLDDEPVRSASCEDCQEVHFWLTGLAASRMYYVQVAAKTASGQGEWSPKSDPLFTWRRAPKLAAPKLLFPSHGSLVFGLAYESLEEPSKGQDEEVEHFEMQLQPSQRGYEVQNLEFSSSDASMLATTLRPHLHLDDEVFPSHVVIASGLTSRSGYSCTALAITHAGRGEISQITRAETLAVPPAIADVKVEQVDHNSATISWRLSERTDIQELMKICMPDSTEFQERQLRGFRIRICYEPELETTGSGIRAQPLWTEILGARAAATASEKPGYYSLKVRELRPSSTCLVQVAAVAVGPGDGEWSDSAQICTEALAPELRGRLDVEMSFRQSAKLKWVTPKDIAGSPVHAYMVYLGRARDRGRSAVREFELPLQAVSAGTAEAVEMGSIWKHEGSITYMELRMLEPGTAYTVQVAAVTLRGLGERSEPCNFTTRSVAPSMGAILPRVVHSYHDHLVLECSGPVPDWSRSESSDVTGFSARYFECSRYGYAPHGAWIIVEKVDLVEEKGSTDLIRFSLKALQPERQYIVQVAAVTAAGKGPWSEQSARLSTWRVAPRLAAPIAVMHTHDTLVLGWDGEVLDDTLSSAVHDENINEFMVKVAPAGKAVQARTLRVSFNQAVSSAQAWREAGASDGTDGGALICEGSVSSNFVAVVPGLSPNQRYMCQAAAVSAAGQGEWSAQSAEVLTLPVAPAVLGARVDEVQHDQIVVSWEHVQLRPGVPQSLCDKLGLTKSIEELHLCGYSLRSAAWTTWRGLSWSKHVNVEVDTVTMSEGGHFHYAVKDLEPEKNYVVEIRALSASGAGAWSRVSELPICTALVAQEPSAPELVYATAFALTFSFAGVEDDRLVAYEVRRHEGPWRSPSKPLRFDHQSLAVRVTSENRWVVTVDQLKKETTYTLQLRGVTAAGGVTKWSEKSEPMSTLADEHGHEVELSVGVNEESPAPLAAGPPDVGSAESVEDFSKKLESVLSFTIDQATAGVRLPSVRIPSVAEQAEELLHTHRNDRNAAVKAAARIEDDDTWRSKLPDFLIQQVPVVGCSTVLLRELWRNIRRCALVAHLYGHDTRSPETQALILTCLVPAGGGSPAVPAVPSGSGSASSQQGFVKPNAVGNPGSAAGLEDVVSSRRVALLVSRALAKETFVRATGFKTAGQVVGLLEVAGRLLASNTKDASTESAAALSSETDDTLVADATSPVQVSLVVFRPLSMDERPSVVIGLLALWLLPIFVSAARFVFNKVYPLMAQRMELPLAALVGVLLIMQVLGVLAVIWVQQNLENFLSIPATLVFVLYTLIPAISVCLATRSVLQGAHEAPFFALLGVFNLASGYLRWAGDLSDDAALDQQPIPRFAACREQVTRWREWLWIGLLIDFVLEEIMGRVCGLHALRLLGPPITSTQATLVEYRTLAFAVGLVAAQAQARALVLLQRRSVLLRLLGARKAFIGGITLLLMGAFAVVQQPRTMAFLREVSPTPWWCCMVLWLRQFGAIAGALLPLVLYTLVQPQSFGRLSVDTLVPLAVSAGCVAGYMFCQSFTALWQEKREHLESDYRVIFLFPHMSSQARQKASAAMRVTLKRGAEATKNTAAEWVATRAVRPNHTRARSQDHVPCKKRVLRYQITKGQQSFWESLSKVEANYLKSLLEAASLFQLQLEESEQVLLEAKETLLDREVLCERLQRSIQRATQRTRKAADASNAAQRELRRLQDTHADASASHAPQLQALQERRGELKREEALVASELSELSVQVQDVRNRLCSAQRSCQQRRQDLDQLKDRCSREKLHLKKLHSEEHQSFREEAEAALQRMAAAKEGESSQIADELGKEVTALKSAHLLVQQRHQEALLQRDEAAAELAQRLQEGHALRDLCSQAHRENSQLSAELRILDNEVEELVDTTDSEVEWELSELQQRCTALERQCARAQAAASRKPFEKLADLSFAESASPCGGRRAQEDWMDFQEVEAQQPVEGVQLPSSCSPTPRSPLLSEMPQTPSKEKSDENLDSFVLEHRVEDVTRPPEAGLLCTSLHAAALHCDTAVLMALIEAKANVEAKAEASAVEGEEDLMHTLTECHALHVMIARDVFCEEVYALLMRAGLRLSAACRNKEGEEISGLLLPRLLGNATATEECLDRLLGEEVQLMIRSPGLAYALNDFLEVLSNLHRDHEALVSNAAPVSVRHDLPCPASYAGRIDEPPPTALLFAAQVGSCEAVRLLLYAGASATQTMRQSVQLGHGRLALPAQAVHVACLRGDMVMVEQLLFFGISPDITCSGKVYAADDVQAAKELEEWTGLTLVHLTVLSRNYDLVPTLLQMDCFLETSAKRHVGGSSMSVTPLHLAVLLEDAKGCSSLMDHGAEVGEAVRQAAFARRSLREMFGGSSPIGLEDWVTAILQGPETLRSLLDQRTNPNKAFTWPRDFESAKDLLENKSLSSPELTERLKTLSTGRSYFEGVRPVQLAILFDQPWALQLLLEAGAAFEGVVREVVLDAPEDPLLQGMDLDPWQKHEDLTMLGADMLMPLDHIAIEVPKHYSIADNCFRGLTPLHLCALLDLDAIALAFVGEGSGDVPLVFPNEKRPPQFKARFQETKVRKVIISAGS</sequence>
<feature type="coiled-coil region" evidence="1">
    <location>
        <begin position="1929"/>
        <end position="1985"/>
    </location>
</feature>
<dbReference type="InterPro" id="IPR036770">
    <property type="entry name" value="Ankyrin_rpt-contain_sf"/>
</dbReference>
<evidence type="ECO:0000256" key="3">
    <source>
        <dbReference type="SAM" id="Phobius"/>
    </source>
</evidence>
<dbReference type="EMBL" id="CAXAMN010011170">
    <property type="protein sequence ID" value="CAK9034563.1"/>
    <property type="molecule type" value="Genomic_DNA"/>
</dbReference>
<feature type="coiled-coil region" evidence="1">
    <location>
        <begin position="1737"/>
        <end position="1803"/>
    </location>
</feature>
<feature type="transmembrane region" description="Helical" evidence="3">
    <location>
        <begin position="1315"/>
        <end position="1340"/>
    </location>
</feature>
<protein>
    <recommendedName>
        <fullName evidence="4">Fibronectin type-III domain-containing protein</fullName>
    </recommendedName>
</protein>
<dbReference type="SMART" id="SM00060">
    <property type="entry name" value="FN3"/>
    <property type="match status" value="7"/>
</dbReference>
<dbReference type="InterPro" id="IPR003961">
    <property type="entry name" value="FN3_dom"/>
</dbReference>
<dbReference type="SMART" id="SM00248">
    <property type="entry name" value="ANK"/>
    <property type="match status" value="6"/>
</dbReference>